<organism evidence="1 2">
    <name type="scientific">Eiseniibacteriota bacterium</name>
    <dbReference type="NCBI Taxonomy" id="2212470"/>
    <lineage>
        <taxon>Bacteria</taxon>
        <taxon>Candidatus Eiseniibacteriota</taxon>
    </lineage>
</organism>
<name>A0ABV6YP25_UNCEI</name>
<dbReference type="Pfam" id="PF13376">
    <property type="entry name" value="OmdA"/>
    <property type="match status" value="1"/>
</dbReference>
<dbReference type="Proteomes" id="UP001594288">
    <property type="component" value="Unassembled WGS sequence"/>
</dbReference>
<proteinExistence type="predicted"/>
<dbReference type="EMBL" id="JBHPEI010000034">
    <property type="protein sequence ID" value="MFC1799825.1"/>
    <property type="molecule type" value="Genomic_DNA"/>
</dbReference>
<evidence type="ECO:0000313" key="1">
    <source>
        <dbReference type="EMBL" id="MFC1799825.1"/>
    </source>
</evidence>
<keyword evidence="2" id="KW-1185">Reference proteome</keyword>
<protein>
    <submittedName>
        <fullName evidence="1">YdeI family protein</fullName>
    </submittedName>
</protein>
<sequence>MPKYKQVYVTDRKQWRAWLKTHHASEREVWLIYYKKHTGKPRIPYDDAVEEALCYGWIDSTVRRLDDERYMQKFTPRNPRSVWSKLNKERALKMIEAKRMTRAGLERIEDARKSGAWDRAYETPRASGTTSPIEVPPELKKALAANKVAARNFENLAPSYRKQYIGWLLNAKREETRKKRTRVIVERAAQNKKPGMV</sequence>
<gene>
    <name evidence="1" type="ORF">ACFL2Z_02820</name>
</gene>
<comment type="caution">
    <text evidence="1">The sequence shown here is derived from an EMBL/GenBank/DDBJ whole genome shotgun (WGS) entry which is preliminary data.</text>
</comment>
<accession>A0ABV6YP25</accession>
<evidence type="ECO:0000313" key="2">
    <source>
        <dbReference type="Proteomes" id="UP001594288"/>
    </source>
</evidence>
<reference evidence="1 2" key="1">
    <citation type="submission" date="2024-09" db="EMBL/GenBank/DDBJ databases">
        <authorList>
            <person name="D'Angelo T."/>
        </authorList>
    </citation>
    <scope>NUCLEOTIDE SEQUENCE [LARGE SCALE GENOMIC DNA]</scope>
    <source>
        <strain evidence="1">SAG AM-311-F02</strain>
    </source>
</reference>